<keyword evidence="3" id="KW-1185">Reference proteome</keyword>
<evidence type="ECO:0000313" key="3">
    <source>
        <dbReference type="Proteomes" id="UP001187343"/>
    </source>
</evidence>
<evidence type="ECO:0000256" key="1">
    <source>
        <dbReference type="SAM" id="MobiDB-lite"/>
    </source>
</evidence>
<dbReference type="Proteomes" id="UP001187343">
    <property type="component" value="Unassembled WGS sequence"/>
</dbReference>
<feature type="region of interest" description="Disordered" evidence="1">
    <location>
        <begin position="1"/>
        <end position="21"/>
    </location>
</feature>
<reference evidence="2" key="1">
    <citation type="submission" date="2023-08" db="EMBL/GenBank/DDBJ databases">
        <title>Chromosome-level Genome Assembly of mud carp (Cirrhinus molitorella).</title>
        <authorList>
            <person name="Liu H."/>
        </authorList>
    </citation>
    <scope>NUCLEOTIDE SEQUENCE</scope>
    <source>
        <strain evidence="2">Prfri</strain>
        <tissue evidence="2">Muscle</tissue>
    </source>
</reference>
<name>A0AA88P6S6_9TELE</name>
<sequence length="172" mass="18892">MLLTEERGHVPSIPHNGRSCARSPTARIISSNIWVSPGPKGFSVGQSLLSYEGGVPDSLLSYRMTAGEEPASPMRKPATCKRTAEPEAAPKILCITPRANHLCLRAQDMLTEGFFRARPQVDGHGQKSAPTKQRPFKLSGRQGCLLWFLHAPPEVLKCLKAYSDRVSELLIM</sequence>
<evidence type="ECO:0000313" key="2">
    <source>
        <dbReference type="EMBL" id="KAK2878430.1"/>
    </source>
</evidence>
<accession>A0AA88P6S6</accession>
<protein>
    <submittedName>
        <fullName evidence="2">Uncharacterized protein</fullName>
    </submittedName>
</protein>
<dbReference type="AlphaFoldDB" id="A0AA88P6S6"/>
<proteinExistence type="predicted"/>
<organism evidence="2 3">
    <name type="scientific">Cirrhinus molitorella</name>
    <name type="common">mud carp</name>
    <dbReference type="NCBI Taxonomy" id="172907"/>
    <lineage>
        <taxon>Eukaryota</taxon>
        <taxon>Metazoa</taxon>
        <taxon>Chordata</taxon>
        <taxon>Craniata</taxon>
        <taxon>Vertebrata</taxon>
        <taxon>Euteleostomi</taxon>
        <taxon>Actinopterygii</taxon>
        <taxon>Neopterygii</taxon>
        <taxon>Teleostei</taxon>
        <taxon>Ostariophysi</taxon>
        <taxon>Cypriniformes</taxon>
        <taxon>Cyprinidae</taxon>
        <taxon>Labeoninae</taxon>
        <taxon>Labeonini</taxon>
        <taxon>Cirrhinus</taxon>
    </lineage>
</organism>
<comment type="caution">
    <text evidence="2">The sequence shown here is derived from an EMBL/GenBank/DDBJ whole genome shotgun (WGS) entry which is preliminary data.</text>
</comment>
<dbReference type="EMBL" id="JAUYZG010000019">
    <property type="protein sequence ID" value="KAK2878430.1"/>
    <property type="molecule type" value="Genomic_DNA"/>
</dbReference>
<gene>
    <name evidence="2" type="ORF">Q8A67_019221</name>
</gene>